<dbReference type="AlphaFoldDB" id="X0RVH2"/>
<comment type="caution">
    <text evidence="2">The sequence shown here is derived from an EMBL/GenBank/DDBJ whole genome shotgun (WGS) entry which is preliminary data.</text>
</comment>
<reference evidence="2" key="1">
    <citation type="journal article" date="2014" name="Front. Microbiol.">
        <title>High frequency of phylogenetically diverse reductive dehalogenase-homologous genes in deep subseafloor sedimentary metagenomes.</title>
        <authorList>
            <person name="Kawai M."/>
            <person name="Futagami T."/>
            <person name="Toyoda A."/>
            <person name="Takaki Y."/>
            <person name="Nishi S."/>
            <person name="Hori S."/>
            <person name="Arai W."/>
            <person name="Tsubouchi T."/>
            <person name="Morono Y."/>
            <person name="Uchiyama I."/>
            <person name="Ito T."/>
            <person name="Fujiyama A."/>
            <person name="Inagaki F."/>
            <person name="Takami H."/>
        </authorList>
    </citation>
    <scope>NUCLEOTIDE SEQUENCE</scope>
    <source>
        <strain evidence="2">Expedition CK06-06</strain>
    </source>
</reference>
<protein>
    <submittedName>
        <fullName evidence="2">Uncharacterized protein</fullName>
    </submittedName>
</protein>
<feature type="compositionally biased region" description="Basic and acidic residues" evidence="1">
    <location>
        <begin position="45"/>
        <end position="64"/>
    </location>
</feature>
<name>X0RVH2_9ZZZZ</name>
<sequence length="82" mass="9542">MGFTFKGRREIGEREGHQADLARGTPEIHLRPEEDQASEPTVIDMSKKPKIRYEKPDPLKEPWAKLRKRRGVRILSTARHNP</sequence>
<proteinExistence type="predicted"/>
<feature type="compositionally biased region" description="Basic and acidic residues" evidence="1">
    <location>
        <begin position="7"/>
        <end position="34"/>
    </location>
</feature>
<evidence type="ECO:0000313" key="2">
    <source>
        <dbReference type="EMBL" id="GAF67757.1"/>
    </source>
</evidence>
<gene>
    <name evidence="2" type="ORF">S01H1_14630</name>
</gene>
<evidence type="ECO:0000256" key="1">
    <source>
        <dbReference type="SAM" id="MobiDB-lite"/>
    </source>
</evidence>
<organism evidence="2">
    <name type="scientific">marine sediment metagenome</name>
    <dbReference type="NCBI Taxonomy" id="412755"/>
    <lineage>
        <taxon>unclassified sequences</taxon>
        <taxon>metagenomes</taxon>
        <taxon>ecological metagenomes</taxon>
    </lineage>
</organism>
<dbReference type="EMBL" id="BARS01007618">
    <property type="protein sequence ID" value="GAF67757.1"/>
    <property type="molecule type" value="Genomic_DNA"/>
</dbReference>
<accession>X0RVH2</accession>
<feature type="region of interest" description="Disordered" evidence="1">
    <location>
        <begin position="1"/>
        <end position="82"/>
    </location>
</feature>